<reference evidence="2" key="2">
    <citation type="submission" date="2017-01" db="EMBL/GenBank/DDBJ databases">
        <authorList>
            <person name="Cho J.-C."/>
        </authorList>
    </citation>
    <scope>NUCLEOTIDE SEQUENCE</scope>
    <source>
        <strain evidence="2">IMCC3317</strain>
    </source>
</reference>
<evidence type="ECO:0000313" key="3">
    <source>
        <dbReference type="EMBL" id="QHI37102.1"/>
    </source>
</evidence>
<dbReference type="Proteomes" id="UP000464657">
    <property type="component" value="Chromosome"/>
</dbReference>
<protein>
    <recommendedName>
        <fullName evidence="5">Transposase, Mutator family</fullName>
    </recommendedName>
</protein>
<accession>A0A7L4ZFV4</accession>
<evidence type="ECO:0000313" key="4">
    <source>
        <dbReference type="Proteomes" id="UP000464657"/>
    </source>
</evidence>
<dbReference type="KEGG" id="kan:IMCC3317_04320"/>
<evidence type="ECO:0000313" key="2">
    <source>
        <dbReference type="EMBL" id="QHI35086.1"/>
    </source>
</evidence>
<sequence>MDTTYWGRSFGLMLFKDAHTKENLLWYYVRSETNALYLQGVNHLKSKGYTIVAIVCDGRKGLIRVFKDLPVQLCQFHQVATIRRYITKNPKMSASIELKELVSLLKQTDRESFEGGLTLWFLKWELFLNERTTNPETGKSHYTHKRLRSAYRSLNTNMKWLFTWYDNYELNIPNTTNMIDGHFSDLKNKLRNHNGLTKQRKIKFINEFLKA</sequence>
<dbReference type="EMBL" id="CP019288">
    <property type="protein sequence ID" value="QHI35083.1"/>
    <property type="molecule type" value="Genomic_DNA"/>
</dbReference>
<dbReference type="KEGG" id="kan:IMCC3317_24800"/>
<keyword evidence="4" id="KW-1185">Reference proteome</keyword>
<gene>
    <name evidence="1" type="ORF">IMCC3317_04290</name>
    <name evidence="2" type="ORF">IMCC3317_04320</name>
    <name evidence="3" type="ORF">IMCC3317_24800</name>
</gene>
<proteinExistence type="predicted"/>
<evidence type="ECO:0000313" key="1">
    <source>
        <dbReference type="EMBL" id="QHI35083.1"/>
    </source>
</evidence>
<dbReference type="AlphaFoldDB" id="A0A7L4ZFV4"/>
<evidence type="ECO:0008006" key="5">
    <source>
        <dbReference type="Google" id="ProtNLM"/>
    </source>
</evidence>
<dbReference type="EMBL" id="CP019288">
    <property type="protein sequence ID" value="QHI35086.1"/>
    <property type="molecule type" value="Genomic_DNA"/>
</dbReference>
<name>A0A7L4ZFV4_9FLAO</name>
<reference evidence="2 4" key="1">
    <citation type="journal article" date="2013" name="Int. J. Syst. Evol. Microbiol.">
        <title>Kordia antarctica sp. nov., isolated from Antarctic seawater.</title>
        <authorList>
            <person name="Baek K."/>
            <person name="Choi A."/>
            <person name="Kang I."/>
            <person name="Lee K."/>
            <person name="Cho J.C."/>
        </authorList>
    </citation>
    <scope>NUCLEOTIDE SEQUENCE [LARGE SCALE GENOMIC DNA]</scope>
    <source>
        <strain evidence="2 4">IMCC3317</strain>
    </source>
</reference>
<dbReference type="EMBL" id="CP019288">
    <property type="protein sequence ID" value="QHI37102.1"/>
    <property type="molecule type" value="Genomic_DNA"/>
</dbReference>
<dbReference type="KEGG" id="kan:IMCC3317_04290"/>
<organism evidence="2 4">
    <name type="scientific">Kordia antarctica</name>
    <dbReference type="NCBI Taxonomy" id="1218801"/>
    <lineage>
        <taxon>Bacteria</taxon>
        <taxon>Pseudomonadati</taxon>
        <taxon>Bacteroidota</taxon>
        <taxon>Flavobacteriia</taxon>
        <taxon>Flavobacteriales</taxon>
        <taxon>Flavobacteriaceae</taxon>
        <taxon>Kordia</taxon>
    </lineage>
</organism>
<dbReference type="RefSeq" id="WP_228054788.1">
    <property type="nucleotide sequence ID" value="NZ_CP019288.1"/>
</dbReference>